<dbReference type="GO" id="GO:0004519">
    <property type="term" value="F:endonuclease activity"/>
    <property type="evidence" value="ECO:0007669"/>
    <property type="project" value="InterPro"/>
</dbReference>
<dbReference type="InterPro" id="IPR020560">
    <property type="entry name" value="PRibGlycinamide_synth_C-dom"/>
</dbReference>
<name>A0A1G2HXD8_9BACT</name>
<dbReference type="PROSITE" id="PS50819">
    <property type="entry name" value="INTEIN_ENDONUCLEASE"/>
    <property type="match status" value="1"/>
</dbReference>
<dbReference type="Gene3D" id="3.90.600.10">
    <property type="entry name" value="Phosphoribosylglycinamide synthetase, C-terminal domain"/>
    <property type="match status" value="1"/>
</dbReference>
<evidence type="ECO:0000313" key="11">
    <source>
        <dbReference type="Proteomes" id="UP000176421"/>
    </source>
</evidence>
<accession>A0A1G2HXD8</accession>
<keyword evidence="4" id="KW-0067">ATP-binding</keyword>
<comment type="caution">
    <text evidence="10">The sequence shown here is derived from an EMBL/GenBank/DDBJ whole genome shotgun (WGS) entry which is preliminary data.</text>
</comment>
<dbReference type="Pfam" id="PF14528">
    <property type="entry name" value="LAGLIDADG_3"/>
    <property type="match status" value="1"/>
</dbReference>
<dbReference type="GO" id="GO:0004637">
    <property type="term" value="F:phosphoribosylamine-glycine ligase activity"/>
    <property type="evidence" value="ECO:0007669"/>
    <property type="project" value="InterPro"/>
</dbReference>
<dbReference type="STRING" id="1802206.A3D35_02905"/>
<dbReference type="InterPro" id="IPR011054">
    <property type="entry name" value="Rudment_hybrid_motif"/>
</dbReference>
<dbReference type="InterPro" id="IPR036844">
    <property type="entry name" value="Hint_dom_sf"/>
</dbReference>
<keyword evidence="3" id="KW-0658">Purine biosynthesis</keyword>
<dbReference type="GO" id="GO:0005524">
    <property type="term" value="F:ATP binding"/>
    <property type="evidence" value="ECO:0007669"/>
    <property type="project" value="UniProtKB-KW"/>
</dbReference>
<dbReference type="InterPro" id="IPR027434">
    <property type="entry name" value="Homing_endonucl"/>
</dbReference>
<dbReference type="SMART" id="SM01210">
    <property type="entry name" value="GARS_C"/>
    <property type="match status" value="1"/>
</dbReference>
<comment type="similarity">
    <text evidence="5">Belongs to the GARS family.</text>
</comment>
<evidence type="ECO:0000256" key="3">
    <source>
        <dbReference type="ARBA" id="ARBA00022755"/>
    </source>
</evidence>
<dbReference type="PANTHER" id="PTHR43472:SF1">
    <property type="entry name" value="PHOSPHORIBOSYLAMINE--GLYCINE LIGASE, CHLOROPLASTIC"/>
    <property type="match status" value="1"/>
</dbReference>
<evidence type="ECO:0000256" key="8">
    <source>
        <dbReference type="SAM" id="MobiDB-lite"/>
    </source>
</evidence>
<dbReference type="SUPFAM" id="SSF51294">
    <property type="entry name" value="Hedgehog/intein (Hint) domain"/>
    <property type="match status" value="1"/>
</dbReference>
<dbReference type="EMBL" id="MHOS01000043">
    <property type="protein sequence ID" value="OGZ67145.1"/>
    <property type="molecule type" value="Genomic_DNA"/>
</dbReference>
<dbReference type="GO" id="GO:0006164">
    <property type="term" value="P:purine nucleotide biosynthetic process"/>
    <property type="evidence" value="ECO:0007669"/>
    <property type="project" value="UniProtKB-KW"/>
</dbReference>
<dbReference type="PANTHER" id="PTHR43472">
    <property type="entry name" value="PHOSPHORIBOSYLAMINE--GLYCINE LIGASE"/>
    <property type="match status" value="1"/>
</dbReference>
<evidence type="ECO:0000256" key="1">
    <source>
        <dbReference type="ARBA" id="ARBA00022598"/>
    </source>
</evidence>
<dbReference type="GO" id="GO:0009113">
    <property type="term" value="P:purine nucleobase biosynthetic process"/>
    <property type="evidence" value="ECO:0007669"/>
    <property type="project" value="InterPro"/>
</dbReference>
<dbReference type="Gene3D" id="3.30.470.20">
    <property type="entry name" value="ATP-grasp fold, B domain"/>
    <property type="match status" value="1"/>
</dbReference>
<evidence type="ECO:0000313" key="10">
    <source>
        <dbReference type="EMBL" id="OGZ67145.1"/>
    </source>
</evidence>
<dbReference type="Pfam" id="PF01071">
    <property type="entry name" value="GARS_A"/>
    <property type="match status" value="1"/>
</dbReference>
<reference evidence="10 11" key="1">
    <citation type="journal article" date="2016" name="Nat. Commun.">
        <title>Thousands of microbial genomes shed light on interconnected biogeochemical processes in an aquifer system.</title>
        <authorList>
            <person name="Anantharaman K."/>
            <person name="Brown C.T."/>
            <person name="Hug L.A."/>
            <person name="Sharon I."/>
            <person name="Castelle C.J."/>
            <person name="Probst A.J."/>
            <person name="Thomas B.C."/>
            <person name="Singh A."/>
            <person name="Wilkins M.J."/>
            <person name="Karaoz U."/>
            <person name="Brodie E.L."/>
            <person name="Williams K.H."/>
            <person name="Hubbard S.S."/>
            <person name="Banfield J.F."/>
        </authorList>
    </citation>
    <scope>NUCLEOTIDE SEQUENCE [LARGE SCALE GENOMIC DNA]</scope>
</reference>
<feature type="domain" description="DOD-type homing endonuclease" evidence="9">
    <location>
        <begin position="405"/>
        <end position="527"/>
    </location>
</feature>
<keyword evidence="1" id="KW-0436">Ligase</keyword>
<dbReference type="Gene3D" id="3.10.28.10">
    <property type="entry name" value="Homing endonucleases"/>
    <property type="match status" value="1"/>
</dbReference>
<protein>
    <recommendedName>
        <fullName evidence="6">Glycinamide ribonucleotide synthetase</fullName>
    </recommendedName>
    <alternativeName>
        <fullName evidence="7">Phosphoribosylglycinamide synthetase</fullName>
    </alternativeName>
</protein>
<evidence type="ECO:0000256" key="4">
    <source>
        <dbReference type="ARBA" id="ARBA00022840"/>
    </source>
</evidence>
<dbReference type="InterPro" id="IPR004042">
    <property type="entry name" value="Intein_endonuc_central"/>
</dbReference>
<keyword evidence="2" id="KW-0547">Nucleotide-binding</keyword>
<gene>
    <name evidence="10" type="ORF">A3D35_02905</name>
</gene>
<organism evidence="10 11">
    <name type="scientific">Candidatus Staskawiczbacteria bacterium RIFCSPHIGHO2_02_FULL_34_9</name>
    <dbReference type="NCBI Taxonomy" id="1802206"/>
    <lineage>
        <taxon>Bacteria</taxon>
        <taxon>Candidatus Staskawicziibacteriota</taxon>
    </lineage>
</organism>
<evidence type="ECO:0000256" key="5">
    <source>
        <dbReference type="ARBA" id="ARBA00038345"/>
    </source>
</evidence>
<feature type="region of interest" description="Disordered" evidence="8">
    <location>
        <begin position="1"/>
        <end position="27"/>
    </location>
</feature>
<feature type="compositionally biased region" description="Low complexity" evidence="8">
    <location>
        <begin position="1"/>
        <end position="24"/>
    </location>
</feature>
<evidence type="ECO:0000256" key="2">
    <source>
        <dbReference type="ARBA" id="ARBA00022741"/>
    </source>
</evidence>
<dbReference type="InterPro" id="IPR020561">
    <property type="entry name" value="PRibGlycinamid_synth_ATP-grasp"/>
</dbReference>
<dbReference type="AlphaFoldDB" id="A0A1G2HXD8"/>
<dbReference type="InterPro" id="IPR000115">
    <property type="entry name" value="PRibGlycinamide_synth"/>
</dbReference>
<dbReference type="SUPFAM" id="SSF56059">
    <property type="entry name" value="Glutathione synthetase ATP-binding domain-like"/>
    <property type="match status" value="1"/>
</dbReference>
<evidence type="ECO:0000259" key="9">
    <source>
        <dbReference type="PROSITE" id="PS50819"/>
    </source>
</evidence>
<dbReference type="SUPFAM" id="SSF55608">
    <property type="entry name" value="Homing endonucleases"/>
    <property type="match status" value="1"/>
</dbReference>
<sequence>MNEQNQSNNIPIGNGNGSGNNHNENLQRKNSPRKFLFVSWESLSGDLAFQIKKEGHEVKAYIKSESDKDVYDGFFEKVEDWNQHVEWADVIIFDDVGFGKEADELRKNGKLVVGGSEYTDRLEEDREFGQSEMKKMGMLTLPHWDFSEYDSALKFIEANPGRYVYKPSGFLPYEYDFKGVLFLGKDEDGKDLHEILRSNKKVLGKKIKNFQLQKFASGVEIAVGAFFNGNDFIYPININFEHKKLFPGDIGPFTGEMGCYDDKTEVLTNNGWKFFKDVLKDDKICTLNPKNEFIEYHKPQKIVEFNHHKELISIENQTLDIYVTLDHNMYVCSQNNFRKGKNDFKFVKAKDLEYQSVIKRTANWEGKEEKFFTLPAMDKEDFWGKRTSYDPGTAKIISMNDWLRFMGIWLSDGSVSRNQVCVCQKTGEKSKKIKNALLKMPVDFNTSNNVFYTYSKQLANHLRPFGKSYEKHIPSFIKNLSKKQIELFLEWYCLGDGTIMKGGFRIFYTSSKKMADDIQELLLKTGKVGIIKKRLPRGKVWIEDHFTNSNRIQYEIIERVKKQDSWIDKRDIKKIKYNGTVYCATVKNHIMFVRRNGKPYWCGNTLMYWSGPNTIFRTTLEKMREEIKKSGYVGYIDINCIANGRGIYPLEFTTRFGYPTISIQMEGITSEMGEFMYRLAKGENFELKTKRGFQIGIVCGVPPFPYDDKSEMAIYKDLSIIFKKPNLDGIHLGDVKLIDENWRIAGNMGYALIVTGSGVTVEDARKQAYGRIDNIILQNMFYRTDIGLGWHDDSDRLQTWGYLY</sequence>
<evidence type="ECO:0000256" key="6">
    <source>
        <dbReference type="ARBA" id="ARBA00042242"/>
    </source>
</evidence>
<dbReference type="Proteomes" id="UP000176421">
    <property type="component" value="Unassembled WGS sequence"/>
</dbReference>
<dbReference type="InterPro" id="IPR037123">
    <property type="entry name" value="PRibGlycinamide_synth_C_sf"/>
</dbReference>
<proteinExistence type="inferred from homology"/>
<dbReference type="SUPFAM" id="SSF51246">
    <property type="entry name" value="Rudiment single hybrid motif"/>
    <property type="match status" value="1"/>
</dbReference>
<dbReference type="Gene3D" id="2.170.16.10">
    <property type="entry name" value="Hedgehog/Intein (Hint) domain"/>
    <property type="match status" value="1"/>
</dbReference>
<evidence type="ECO:0000256" key="7">
    <source>
        <dbReference type="ARBA" id="ARBA00042864"/>
    </source>
</evidence>
<dbReference type="InterPro" id="IPR004860">
    <property type="entry name" value="LAGLIDADG_dom"/>
</dbReference>